<evidence type="ECO:0000256" key="2">
    <source>
        <dbReference type="ARBA" id="ARBA00022771"/>
    </source>
</evidence>
<comment type="caution">
    <text evidence="7">The sequence shown here is derived from an EMBL/GenBank/DDBJ whole genome shotgun (WGS) entry which is preliminary data.</text>
</comment>
<dbReference type="EMBL" id="SWLB01000004">
    <property type="protein sequence ID" value="KAF3338842.1"/>
    <property type="molecule type" value="Genomic_DNA"/>
</dbReference>
<feature type="compositionally biased region" description="Low complexity" evidence="5">
    <location>
        <begin position="200"/>
        <end position="217"/>
    </location>
</feature>
<protein>
    <submittedName>
        <fullName evidence="7">Protein LIGULELESS 1</fullName>
    </submittedName>
</protein>
<dbReference type="PANTHER" id="PTHR31251:SF169">
    <property type="entry name" value="SQUAMOSA PROMOTER-BINDING-LIKE PROTEIN 8"/>
    <property type="match status" value="1"/>
</dbReference>
<dbReference type="GO" id="GO:0008270">
    <property type="term" value="F:zinc ion binding"/>
    <property type="evidence" value="ECO:0007669"/>
    <property type="project" value="UniProtKB-KW"/>
</dbReference>
<feature type="domain" description="SBP-type" evidence="6">
    <location>
        <begin position="127"/>
        <end position="198"/>
    </location>
</feature>
<dbReference type="PROSITE" id="PS51141">
    <property type="entry name" value="ZF_SBP"/>
    <property type="match status" value="1"/>
</dbReference>
<evidence type="ECO:0000256" key="3">
    <source>
        <dbReference type="ARBA" id="ARBA00022833"/>
    </source>
</evidence>
<gene>
    <name evidence="7" type="ORF">FCM35_KLT16313</name>
</gene>
<evidence type="ECO:0000313" key="7">
    <source>
        <dbReference type="EMBL" id="KAF3338842.1"/>
    </source>
</evidence>
<keyword evidence="3" id="KW-0862">Zinc</keyword>
<evidence type="ECO:0000259" key="6">
    <source>
        <dbReference type="PROSITE" id="PS51141"/>
    </source>
</evidence>
<proteinExistence type="predicted"/>
<dbReference type="OrthoDB" id="1880622at2759"/>
<dbReference type="InterPro" id="IPR044817">
    <property type="entry name" value="SBP-like"/>
</dbReference>
<organism evidence="7 8">
    <name type="scientific">Carex littledalei</name>
    <dbReference type="NCBI Taxonomy" id="544730"/>
    <lineage>
        <taxon>Eukaryota</taxon>
        <taxon>Viridiplantae</taxon>
        <taxon>Streptophyta</taxon>
        <taxon>Embryophyta</taxon>
        <taxon>Tracheophyta</taxon>
        <taxon>Spermatophyta</taxon>
        <taxon>Magnoliopsida</taxon>
        <taxon>Liliopsida</taxon>
        <taxon>Poales</taxon>
        <taxon>Cyperaceae</taxon>
        <taxon>Cyperoideae</taxon>
        <taxon>Cariceae</taxon>
        <taxon>Carex</taxon>
        <taxon>Carex subgen. Euthyceras</taxon>
    </lineage>
</organism>
<dbReference type="Gene3D" id="4.10.1100.10">
    <property type="entry name" value="Transcription factor, SBP-box domain"/>
    <property type="match status" value="1"/>
</dbReference>
<keyword evidence="8" id="KW-1185">Reference proteome</keyword>
<dbReference type="Proteomes" id="UP000623129">
    <property type="component" value="Unassembled WGS sequence"/>
</dbReference>
<feature type="region of interest" description="Disordered" evidence="5">
    <location>
        <begin position="186"/>
        <end position="220"/>
    </location>
</feature>
<dbReference type="InterPro" id="IPR036893">
    <property type="entry name" value="SBP_sf"/>
</dbReference>
<dbReference type="SUPFAM" id="SSF103612">
    <property type="entry name" value="SBT domain"/>
    <property type="match status" value="1"/>
</dbReference>
<accession>A0A833RGC7</accession>
<reference evidence="7" key="1">
    <citation type="submission" date="2020-01" db="EMBL/GenBank/DDBJ databases">
        <title>Genome sequence of Kobresia littledalei, the first chromosome-level genome in the family Cyperaceae.</title>
        <authorList>
            <person name="Qu G."/>
        </authorList>
    </citation>
    <scope>NUCLEOTIDE SEQUENCE</scope>
    <source>
        <strain evidence="7">C.B.Clarke</strain>
        <tissue evidence="7">Leaf</tissue>
    </source>
</reference>
<dbReference type="AlphaFoldDB" id="A0A833RGC7"/>
<evidence type="ECO:0000256" key="5">
    <source>
        <dbReference type="SAM" id="MobiDB-lite"/>
    </source>
</evidence>
<evidence type="ECO:0000256" key="4">
    <source>
        <dbReference type="PROSITE-ProRule" id="PRU00470"/>
    </source>
</evidence>
<name>A0A833RGC7_9POAL</name>
<evidence type="ECO:0000313" key="8">
    <source>
        <dbReference type="Proteomes" id="UP000623129"/>
    </source>
</evidence>
<dbReference type="Pfam" id="PF03110">
    <property type="entry name" value="SBP"/>
    <property type="match status" value="1"/>
</dbReference>
<dbReference type="PANTHER" id="PTHR31251">
    <property type="entry name" value="SQUAMOSA PROMOTER-BINDING-LIKE PROTEIN 4"/>
    <property type="match status" value="1"/>
</dbReference>
<sequence length="237" mass="27117">MPLLDLSMHQNEEISSEVDHNTQQLQLCSYNSSSNLNSSSFNYHPNQQFLDLSYPPITSNNQLVLAQNYASQQPIHQPLFPDNDYSNQLGLGLDIGNRMLYPSRESSWALTQYFRSRGRYYGFGNQLPRCQAEGCKADLTKAKKYHRRHKVCEFHSKAAFVHLGGGNMQRFHILDEFDETKKSCRRSLADHNRRRRKPKPNSSTPSSSATPINTTPAEKQEQCTALHLTNTGYIYIS</sequence>
<dbReference type="GO" id="GO:0003677">
    <property type="term" value="F:DNA binding"/>
    <property type="evidence" value="ECO:0007669"/>
    <property type="project" value="InterPro"/>
</dbReference>
<dbReference type="InterPro" id="IPR004333">
    <property type="entry name" value="SBP_dom"/>
</dbReference>
<dbReference type="GO" id="GO:0005634">
    <property type="term" value="C:nucleus"/>
    <property type="evidence" value="ECO:0007669"/>
    <property type="project" value="InterPro"/>
</dbReference>
<feature type="region of interest" description="Disordered" evidence="5">
    <location>
        <begin position="1"/>
        <end position="20"/>
    </location>
</feature>
<evidence type="ECO:0000256" key="1">
    <source>
        <dbReference type="ARBA" id="ARBA00022723"/>
    </source>
</evidence>
<keyword evidence="2 4" id="KW-0863">Zinc-finger</keyword>
<keyword evidence="1" id="KW-0479">Metal-binding</keyword>